<feature type="coiled-coil region" evidence="24">
    <location>
        <begin position="179"/>
        <end position="206"/>
    </location>
</feature>
<evidence type="ECO:0000256" key="22">
    <source>
        <dbReference type="ARBA" id="ARBA00034105"/>
    </source>
</evidence>
<keyword evidence="16" id="KW-0206">Cytoskeleton</keyword>
<evidence type="ECO:0000313" key="29">
    <source>
        <dbReference type="Proteomes" id="UP000287033"/>
    </source>
</evidence>
<evidence type="ECO:0000256" key="24">
    <source>
        <dbReference type="SAM" id="Coils"/>
    </source>
</evidence>
<dbReference type="PANTHER" id="PTHR12141">
    <property type="entry name" value="ARFAPTIN-RELATED"/>
    <property type="match status" value="1"/>
</dbReference>
<evidence type="ECO:0000256" key="16">
    <source>
        <dbReference type="ARBA" id="ARBA00023212"/>
    </source>
</evidence>
<dbReference type="GO" id="GO:0019904">
    <property type="term" value="F:protein domain specific binding"/>
    <property type="evidence" value="ECO:0007669"/>
    <property type="project" value="InterPro"/>
</dbReference>
<dbReference type="Proteomes" id="UP000287033">
    <property type="component" value="Unassembled WGS sequence"/>
</dbReference>
<comment type="subcellular location">
    <subcellularLocation>
        <location evidence="2">Cytoplasm</location>
        <location evidence="2">Cytoskeleton</location>
    </subcellularLocation>
    <subcellularLocation>
        <location evidence="3">Cytoplasm</location>
        <location evidence="3">Perinuclear region</location>
    </subcellularLocation>
    <subcellularLocation>
        <location evidence="4">Membrane</location>
        <topology evidence="4">Lipid-anchor</topology>
    </subcellularLocation>
    <subcellularLocation>
        <location evidence="1">Membrane</location>
        <topology evidence="1">Peripheral membrane protein</topology>
    </subcellularLocation>
    <subcellularLocation>
        <location evidence="22">Postsynaptic density</location>
    </subcellularLocation>
    <subcellularLocation>
        <location evidence="21">Synapse</location>
        <location evidence="21">Synaptosome</location>
    </subcellularLocation>
</comment>
<keyword evidence="29" id="KW-1185">Reference proteome</keyword>
<feature type="compositionally biased region" description="Acidic residues" evidence="25">
    <location>
        <begin position="395"/>
        <end position="405"/>
    </location>
</feature>
<dbReference type="FunFam" id="2.30.42.10:FF:000073">
    <property type="entry name" value="Interacting with PRKCA"/>
    <property type="match status" value="1"/>
</dbReference>
<feature type="domain" description="AH" evidence="27">
    <location>
        <begin position="246"/>
        <end position="374"/>
    </location>
</feature>
<keyword evidence="9" id="KW-0479">Metal-binding</keyword>
<dbReference type="GO" id="GO:0043113">
    <property type="term" value="P:receptor clustering"/>
    <property type="evidence" value="ECO:0007669"/>
    <property type="project" value="TreeGrafter"/>
</dbReference>
<name>A0A401RH81_CHIPU</name>
<feature type="domain" description="PDZ" evidence="26">
    <location>
        <begin position="55"/>
        <end position="138"/>
    </location>
</feature>
<dbReference type="GO" id="GO:0002092">
    <property type="term" value="P:positive regulation of receptor internalization"/>
    <property type="evidence" value="ECO:0007669"/>
    <property type="project" value="TreeGrafter"/>
</dbReference>
<proteinExistence type="predicted"/>
<evidence type="ECO:0000256" key="20">
    <source>
        <dbReference type="ARBA" id="ARBA00033721"/>
    </source>
</evidence>
<keyword evidence="13" id="KW-0472">Membrane</keyword>
<keyword evidence="10" id="KW-0862">Zinc</keyword>
<dbReference type="GO" id="GO:0008021">
    <property type="term" value="C:synaptic vesicle"/>
    <property type="evidence" value="ECO:0007669"/>
    <property type="project" value="TreeGrafter"/>
</dbReference>
<dbReference type="GO" id="GO:0043005">
    <property type="term" value="C:neuron projection"/>
    <property type="evidence" value="ECO:0007669"/>
    <property type="project" value="UniProtKB-KW"/>
</dbReference>
<dbReference type="OMA" id="QDEYMDG"/>
<dbReference type="GO" id="GO:0014069">
    <property type="term" value="C:postsynaptic density"/>
    <property type="evidence" value="ECO:0007669"/>
    <property type="project" value="UniProtKB-SubCell"/>
</dbReference>
<dbReference type="SMART" id="SM00228">
    <property type="entry name" value="PDZ"/>
    <property type="match status" value="1"/>
</dbReference>
<dbReference type="GO" id="GO:0005543">
    <property type="term" value="F:phospholipid binding"/>
    <property type="evidence" value="ECO:0007669"/>
    <property type="project" value="TreeGrafter"/>
</dbReference>
<evidence type="ECO:0000256" key="1">
    <source>
        <dbReference type="ARBA" id="ARBA00004170"/>
    </source>
</evidence>
<dbReference type="GO" id="GO:0048471">
    <property type="term" value="C:perinuclear region of cytoplasm"/>
    <property type="evidence" value="ECO:0007669"/>
    <property type="project" value="UniProtKB-SubCell"/>
</dbReference>
<keyword evidence="11" id="KW-0106">Calcium</keyword>
<evidence type="ECO:0000256" key="4">
    <source>
        <dbReference type="ARBA" id="ARBA00004635"/>
    </source>
</evidence>
<comment type="subunit">
    <text evidence="23">Monomer and homodimer. Interacts with CXADR. Interacts presynaptically with the glutamate receptors GRIA2, GRIA3, GRIK3, isoform 3 of GRIA4, isoform A of GRM4, GRM7 and GRM8; with NAPA and NAPB; and with BTG2. The interaction with NAPA and NAPB disrupts the interaction with GRIA2, conducting to the internalization of GRIA2. Interacts with PRKCA; with the amine transporters SLC6A2 and SLC6A3; with the channels ASIC1 and ASIC2; with the GTP-binding proteins ARF1 and ARF3; with the ephrin receptor tyrosine kinases EPHA7, EPHB1 and EPHB2; with ERBB2 and through its PDZ domain with the C-terminal tail of PRLHR. Interacts with UNC5A. Interacts (via AH domain) with NCS1/FREQ; in a calcium-dependent manner. Interacts with F-actin and associates with the ARP2/3 complex. Interacts (via PDZ domain) with ARF1 (activated); the interaction blocks Arp2/3 complex inhibition. Interacts with SORCS3.</text>
</comment>
<dbReference type="GO" id="GO:0006886">
    <property type="term" value="P:intracellular protein transport"/>
    <property type="evidence" value="ECO:0007669"/>
    <property type="project" value="TreeGrafter"/>
</dbReference>
<evidence type="ECO:0000256" key="25">
    <source>
        <dbReference type="SAM" id="MobiDB-lite"/>
    </source>
</evidence>
<evidence type="ECO:0000256" key="14">
    <source>
        <dbReference type="ARBA" id="ARBA00023139"/>
    </source>
</evidence>
<evidence type="ECO:0000256" key="3">
    <source>
        <dbReference type="ARBA" id="ARBA00004556"/>
    </source>
</evidence>
<dbReference type="SUPFAM" id="SSF50156">
    <property type="entry name" value="PDZ domain-like"/>
    <property type="match status" value="1"/>
</dbReference>
<keyword evidence="17" id="KW-0449">Lipoprotein</keyword>
<evidence type="ECO:0000256" key="21">
    <source>
        <dbReference type="ARBA" id="ARBA00034102"/>
    </source>
</evidence>
<keyword evidence="6" id="KW-0963">Cytoplasm</keyword>
<evidence type="ECO:0000256" key="15">
    <source>
        <dbReference type="ARBA" id="ARBA00023203"/>
    </source>
</evidence>
<dbReference type="OrthoDB" id="5917245at2759"/>
<dbReference type="InterPro" id="IPR001478">
    <property type="entry name" value="PDZ"/>
</dbReference>
<feature type="compositionally biased region" description="Basic and acidic residues" evidence="25">
    <location>
        <begin position="406"/>
        <end position="416"/>
    </location>
</feature>
<protein>
    <recommendedName>
        <fullName evidence="5">PRKCA-binding protein</fullName>
    </recommendedName>
    <alternativeName>
        <fullName evidence="19">Protein interacting with C kinase 1</fullName>
    </alternativeName>
    <alternativeName>
        <fullName evidence="18">Protein kinase C-alpha-binding protein</fullName>
    </alternativeName>
</protein>
<dbReference type="GO" id="GO:0005886">
    <property type="term" value="C:plasma membrane"/>
    <property type="evidence" value="ECO:0007669"/>
    <property type="project" value="GOC"/>
</dbReference>
<dbReference type="GO" id="GO:0098842">
    <property type="term" value="C:postsynaptic early endosome"/>
    <property type="evidence" value="ECO:0007669"/>
    <property type="project" value="TreeGrafter"/>
</dbReference>
<dbReference type="GO" id="GO:0046872">
    <property type="term" value="F:metal ion binding"/>
    <property type="evidence" value="ECO:0007669"/>
    <property type="project" value="UniProtKB-KW"/>
</dbReference>
<dbReference type="PROSITE" id="PS50106">
    <property type="entry name" value="PDZ"/>
    <property type="match status" value="1"/>
</dbReference>
<dbReference type="SUPFAM" id="SSF103657">
    <property type="entry name" value="BAR/IMD domain-like"/>
    <property type="match status" value="1"/>
</dbReference>
<reference evidence="28 29" key="1">
    <citation type="journal article" date="2018" name="Nat. Ecol. Evol.">
        <title>Shark genomes provide insights into elasmobranch evolution and the origin of vertebrates.</title>
        <authorList>
            <person name="Hara Y"/>
            <person name="Yamaguchi K"/>
            <person name="Onimaru K"/>
            <person name="Kadota M"/>
            <person name="Koyanagi M"/>
            <person name="Keeley SD"/>
            <person name="Tatsumi K"/>
            <person name="Tanaka K"/>
            <person name="Motone F"/>
            <person name="Kageyama Y"/>
            <person name="Nozu R"/>
            <person name="Adachi N"/>
            <person name="Nishimura O"/>
            <person name="Nakagawa R"/>
            <person name="Tanegashima C"/>
            <person name="Kiyatake I"/>
            <person name="Matsumoto R"/>
            <person name="Murakumo K"/>
            <person name="Nishida K"/>
            <person name="Terakita A"/>
            <person name="Kuratani S"/>
            <person name="Sato K"/>
            <person name="Hyodo S Kuraku.S."/>
        </authorList>
    </citation>
    <scope>NUCLEOTIDE SEQUENCE [LARGE SCALE GENOMIC DNA]</scope>
</reference>
<evidence type="ECO:0000256" key="7">
    <source>
        <dbReference type="ARBA" id="ARBA00022553"/>
    </source>
</evidence>
<keyword evidence="12" id="KW-0770">Synapse</keyword>
<evidence type="ECO:0000256" key="8">
    <source>
        <dbReference type="ARBA" id="ARBA00022599"/>
    </source>
</evidence>
<comment type="function">
    <text evidence="20">Probable adapter protein that bind to and organize the subcellular localization of a variety of membrane proteins containing some PDZ recognition sequence. Involved in the clustering of various receptors, possibly by acting at the receptor internalization level. Plays a role in synaptic plasticity by regulating the trafficking and internalization of AMPA receptors. May be regulated upon PRKCA activation. May regulate ASIC1/ASIC3 channel. Regulates actin polymerization by inhibiting the actin-nucleating activity of the Arp2/3 complex; the function is competitive with nucleation promoting factors and is linked to neuronal morphology regulation and AMPA receptor (AMPAR) endocytosis. Via interaction with the Arp2/3 complex involved in regulation of synaptic plasicity of excitatory synapses and required for spine shrinkage during long-term depression (LTD). Involved in regulation of astrocyte morphology, antagonistic to Arp2/3 complex activator WASL/N-WASP function.</text>
</comment>
<evidence type="ECO:0000313" key="28">
    <source>
        <dbReference type="EMBL" id="GCC17518.1"/>
    </source>
</evidence>
<dbReference type="Pfam" id="PF06456">
    <property type="entry name" value="Arfaptin"/>
    <property type="match status" value="2"/>
</dbReference>
<evidence type="ECO:0000256" key="23">
    <source>
        <dbReference type="ARBA" id="ARBA00093501"/>
    </source>
</evidence>
<dbReference type="PROSITE" id="PS50870">
    <property type="entry name" value="AH"/>
    <property type="match status" value="1"/>
</dbReference>
<evidence type="ECO:0000256" key="19">
    <source>
        <dbReference type="ARBA" id="ARBA00032804"/>
    </source>
</evidence>
<evidence type="ECO:0000256" key="11">
    <source>
        <dbReference type="ARBA" id="ARBA00022837"/>
    </source>
</evidence>
<keyword evidence="15" id="KW-0009">Actin-binding</keyword>
<dbReference type="CDD" id="cd07659">
    <property type="entry name" value="BAR_PICK1"/>
    <property type="match status" value="1"/>
</dbReference>
<keyword evidence="8" id="KW-0771">Synaptosome</keyword>
<evidence type="ECO:0000256" key="13">
    <source>
        <dbReference type="ARBA" id="ARBA00023136"/>
    </source>
</evidence>
<dbReference type="GO" id="GO:0097062">
    <property type="term" value="P:dendritic spine maintenance"/>
    <property type="evidence" value="ECO:0007669"/>
    <property type="project" value="TreeGrafter"/>
</dbReference>
<keyword evidence="24" id="KW-0175">Coiled coil</keyword>
<dbReference type="GO" id="GO:0005856">
    <property type="term" value="C:cytoskeleton"/>
    <property type="evidence" value="ECO:0007669"/>
    <property type="project" value="UniProtKB-SubCell"/>
</dbReference>
<keyword evidence="14" id="KW-0564">Palmitate</keyword>
<evidence type="ECO:0000256" key="18">
    <source>
        <dbReference type="ARBA" id="ARBA00031097"/>
    </source>
</evidence>
<evidence type="ECO:0000259" key="26">
    <source>
        <dbReference type="PROSITE" id="PS50106"/>
    </source>
</evidence>
<evidence type="ECO:0000256" key="9">
    <source>
        <dbReference type="ARBA" id="ARBA00022723"/>
    </source>
</evidence>
<dbReference type="GO" id="GO:0003779">
    <property type="term" value="F:actin binding"/>
    <property type="evidence" value="ECO:0007669"/>
    <property type="project" value="UniProtKB-KW"/>
</dbReference>
<keyword evidence="7" id="KW-0597">Phosphoprotein</keyword>
<comment type="caution">
    <text evidence="28">The sequence shown here is derived from an EMBL/GenBank/DDBJ whole genome shotgun (WGS) entry which is preliminary data.</text>
</comment>
<organism evidence="28 29">
    <name type="scientific">Chiloscyllium punctatum</name>
    <name type="common">Brownbanded bambooshark</name>
    <name type="synonym">Hemiscyllium punctatum</name>
    <dbReference type="NCBI Taxonomy" id="137246"/>
    <lineage>
        <taxon>Eukaryota</taxon>
        <taxon>Metazoa</taxon>
        <taxon>Chordata</taxon>
        <taxon>Craniata</taxon>
        <taxon>Vertebrata</taxon>
        <taxon>Chondrichthyes</taxon>
        <taxon>Elasmobranchii</taxon>
        <taxon>Galeomorphii</taxon>
        <taxon>Galeoidea</taxon>
        <taxon>Orectolobiformes</taxon>
        <taxon>Hemiscylliidae</taxon>
        <taxon>Chiloscyllium</taxon>
    </lineage>
</organism>
<evidence type="ECO:0000259" key="27">
    <source>
        <dbReference type="PROSITE" id="PS50870"/>
    </source>
</evidence>
<gene>
    <name evidence="28" type="ORF">chiPu_0020596</name>
</gene>
<dbReference type="InterPro" id="IPR010504">
    <property type="entry name" value="AH_dom"/>
</dbReference>
<evidence type="ECO:0000256" key="5">
    <source>
        <dbReference type="ARBA" id="ARBA00017975"/>
    </source>
</evidence>
<dbReference type="STRING" id="137246.A0A401RH81"/>
<dbReference type="AlphaFoldDB" id="A0A401RH81"/>
<dbReference type="InterPro" id="IPR036034">
    <property type="entry name" value="PDZ_sf"/>
</dbReference>
<dbReference type="EMBL" id="BEZZ01002728">
    <property type="protein sequence ID" value="GCC17518.1"/>
    <property type="molecule type" value="Genomic_DNA"/>
</dbReference>
<evidence type="ECO:0000256" key="12">
    <source>
        <dbReference type="ARBA" id="ARBA00023018"/>
    </source>
</evidence>
<evidence type="ECO:0000256" key="6">
    <source>
        <dbReference type="ARBA" id="ARBA00022490"/>
    </source>
</evidence>
<dbReference type="Gene3D" id="1.20.1270.60">
    <property type="entry name" value="Arfaptin homology (AH) domain/BAR domain"/>
    <property type="match status" value="1"/>
</dbReference>
<sequence>MLSVGGSGNRWTWKLSSLVCRDQEQPQTDRKSIMFSDMDFEIEEDKLGIPIVPGTVTLKKDSQNLIGISIGGGAQYCPCLYIVQVFDNTPAALDGTLAAGDEIVGVTGKSVKGKTKVEVAKMIQAVKGEVTIHYNKLQADPKQGKTLDIVLKKVKHRLVENMSSGTADALGLSRAILCNDGLVKKLEELERTAELYKGLMEHTKRLLRAFFELSQTHRDDVIDVPVKELRVGAGVGMHQARFYIPNTMLSDLNTYLNKAIPDTKLTIKKYLDVKFEYLSYCLKVKEMDDEEYSCIALQEPLYRVGTGNYEYRLILRCRQEARARFAKMRKDVLEKIELLDQKHVQDIVFQLQRFVSAMSKYYDECYAVLKDADVFPIEVDLTKTMLNYSPKDIYTDAEEEDEKENEENGEKLFDDE</sequence>
<dbReference type="PANTHER" id="PTHR12141:SF1">
    <property type="entry name" value="PRKCA-BINDING PROTEIN"/>
    <property type="match status" value="1"/>
</dbReference>
<feature type="region of interest" description="Disordered" evidence="25">
    <location>
        <begin position="392"/>
        <end position="416"/>
    </location>
</feature>
<dbReference type="InterPro" id="IPR037959">
    <property type="entry name" value="PICK1_BAR"/>
</dbReference>
<evidence type="ECO:0000256" key="2">
    <source>
        <dbReference type="ARBA" id="ARBA00004245"/>
    </source>
</evidence>
<dbReference type="GO" id="GO:0005080">
    <property type="term" value="F:protein kinase C binding"/>
    <property type="evidence" value="ECO:0007669"/>
    <property type="project" value="TreeGrafter"/>
</dbReference>
<dbReference type="Gene3D" id="2.30.42.10">
    <property type="match status" value="1"/>
</dbReference>
<dbReference type="SMART" id="SM01015">
    <property type="entry name" value="Arfaptin"/>
    <property type="match status" value="1"/>
</dbReference>
<dbReference type="GO" id="GO:0034315">
    <property type="term" value="P:regulation of Arp2/3 complex-mediated actin nucleation"/>
    <property type="evidence" value="ECO:0007669"/>
    <property type="project" value="TreeGrafter"/>
</dbReference>
<dbReference type="GO" id="GO:0032588">
    <property type="term" value="C:trans-Golgi network membrane"/>
    <property type="evidence" value="ECO:0007669"/>
    <property type="project" value="TreeGrafter"/>
</dbReference>
<evidence type="ECO:0000256" key="17">
    <source>
        <dbReference type="ARBA" id="ARBA00023288"/>
    </source>
</evidence>
<dbReference type="InterPro" id="IPR027267">
    <property type="entry name" value="AH/BAR_dom_sf"/>
</dbReference>
<evidence type="ECO:0000256" key="10">
    <source>
        <dbReference type="ARBA" id="ARBA00022833"/>
    </source>
</evidence>
<dbReference type="InterPro" id="IPR030798">
    <property type="entry name" value="Arfaptin_fam"/>
</dbReference>
<accession>A0A401RH81</accession>
<dbReference type="CDD" id="cd06722">
    <property type="entry name" value="PDZ_PICK1-like"/>
    <property type="match status" value="1"/>
</dbReference>
<dbReference type="Pfam" id="PF00595">
    <property type="entry name" value="PDZ"/>
    <property type="match status" value="1"/>
</dbReference>